<proteinExistence type="inferred from homology"/>
<dbReference type="InterPro" id="IPR023347">
    <property type="entry name" value="Lysozyme_dom_sf"/>
</dbReference>
<dbReference type="AlphaFoldDB" id="A0AAW4Y1R5"/>
<dbReference type="Proteomes" id="UP001199260">
    <property type="component" value="Unassembled WGS sequence"/>
</dbReference>
<dbReference type="GO" id="GO:0003796">
    <property type="term" value="F:lysozyme activity"/>
    <property type="evidence" value="ECO:0007669"/>
    <property type="project" value="UniProtKB-EC"/>
</dbReference>
<keyword evidence="1 3" id="KW-0929">Antimicrobial</keyword>
<dbReference type="GO" id="GO:0042742">
    <property type="term" value="P:defense response to bacterium"/>
    <property type="evidence" value="ECO:0007669"/>
    <property type="project" value="UniProtKB-KW"/>
</dbReference>
<evidence type="ECO:0000256" key="1">
    <source>
        <dbReference type="ARBA" id="ARBA00022529"/>
    </source>
</evidence>
<gene>
    <name evidence="4" type="ORF">LPW39_16950</name>
</gene>
<keyword evidence="5" id="KW-1185">Reference proteome</keyword>
<dbReference type="GO" id="GO:0031640">
    <property type="term" value="P:killing of cells of another organism"/>
    <property type="evidence" value="ECO:0007669"/>
    <property type="project" value="UniProtKB-KW"/>
</dbReference>
<protein>
    <recommendedName>
        <fullName evidence="3">Lysozyme</fullName>
        <ecNumber evidence="3">3.2.1.17</ecNumber>
    </recommendedName>
</protein>
<dbReference type="InterPro" id="IPR051018">
    <property type="entry name" value="Bacteriophage_GH24"/>
</dbReference>
<dbReference type="InterPro" id="IPR002196">
    <property type="entry name" value="Glyco_hydro_24"/>
</dbReference>
<dbReference type="Pfam" id="PF00959">
    <property type="entry name" value="Phage_lysozyme"/>
    <property type="match status" value="1"/>
</dbReference>
<evidence type="ECO:0000256" key="3">
    <source>
        <dbReference type="RuleBase" id="RU003788"/>
    </source>
</evidence>
<organism evidence="4 5">
    <name type="scientific">Comamonas koreensis</name>
    <dbReference type="NCBI Taxonomy" id="160825"/>
    <lineage>
        <taxon>Bacteria</taxon>
        <taxon>Pseudomonadati</taxon>
        <taxon>Pseudomonadota</taxon>
        <taxon>Betaproteobacteria</taxon>
        <taxon>Burkholderiales</taxon>
        <taxon>Comamonadaceae</taxon>
        <taxon>Comamonas</taxon>
    </lineage>
</organism>
<name>A0AAW4Y1R5_9BURK</name>
<dbReference type="RefSeq" id="WP_230777924.1">
    <property type="nucleotide sequence ID" value="NZ_JAJNCT010000021.1"/>
</dbReference>
<keyword evidence="2 3" id="KW-0081">Bacteriolytic enzyme</keyword>
<comment type="similarity">
    <text evidence="3">Belongs to the glycosyl hydrolase 24 family.</text>
</comment>
<evidence type="ECO:0000313" key="4">
    <source>
        <dbReference type="EMBL" id="MCD2166814.1"/>
    </source>
</evidence>
<keyword evidence="3 4" id="KW-0378">Hydrolase</keyword>
<reference evidence="4 5" key="1">
    <citation type="submission" date="2021-11" db="EMBL/GenBank/DDBJ databases">
        <title>Genome sequence.</title>
        <authorList>
            <person name="Sun Q."/>
        </authorList>
    </citation>
    <scope>NUCLEOTIDE SEQUENCE [LARGE SCALE GENOMIC DNA]</scope>
    <source>
        <strain evidence="4 5">KCTC 12005</strain>
    </source>
</reference>
<dbReference type="EMBL" id="JAJNCT010000021">
    <property type="protein sequence ID" value="MCD2166814.1"/>
    <property type="molecule type" value="Genomic_DNA"/>
</dbReference>
<comment type="catalytic activity">
    <reaction evidence="3">
        <text>Hydrolysis of (1-&gt;4)-beta-linkages between N-acetylmuramic acid and N-acetyl-D-glucosamine residues in a peptidoglycan and between N-acetyl-D-glucosamine residues in chitodextrins.</text>
        <dbReference type="EC" id="3.2.1.17"/>
    </reaction>
</comment>
<accession>A0AAW4Y1R5</accession>
<keyword evidence="3" id="KW-0326">Glycosidase</keyword>
<dbReference type="PANTHER" id="PTHR38107">
    <property type="match status" value="1"/>
</dbReference>
<dbReference type="PANTHER" id="PTHR38107:SF3">
    <property type="entry name" value="LYSOZYME RRRD-RELATED"/>
    <property type="match status" value="1"/>
</dbReference>
<comment type="caution">
    <text evidence="4">The sequence shown here is derived from an EMBL/GenBank/DDBJ whole genome shotgun (WGS) entry which is preliminary data.</text>
</comment>
<dbReference type="InterPro" id="IPR023346">
    <property type="entry name" value="Lysozyme-like_dom_sf"/>
</dbReference>
<sequence>MAVTSAILAAWMLAEGFSAEPIIPTKGDVPTIGHGATHYEDGTRVRMDDPPITRQRAYDLAYNILDKTYAACVRKSLGETLVLPEEFGIAVDFAGQYGCAKWNSSSMRKKTQEGDYKGACHSYPLYKFSAGYDCSTPGNKRCGGVWARSLKREADCLKAQP</sequence>
<dbReference type="SUPFAM" id="SSF53955">
    <property type="entry name" value="Lysozyme-like"/>
    <property type="match status" value="1"/>
</dbReference>
<evidence type="ECO:0000256" key="2">
    <source>
        <dbReference type="ARBA" id="ARBA00022638"/>
    </source>
</evidence>
<evidence type="ECO:0000313" key="5">
    <source>
        <dbReference type="Proteomes" id="UP001199260"/>
    </source>
</evidence>
<dbReference type="Gene3D" id="1.10.530.40">
    <property type="match status" value="1"/>
</dbReference>
<dbReference type="GO" id="GO:0016998">
    <property type="term" value="P:cell wall macromolecule catabolic process"/>
    <property type="evidence" value="ECO:0007669"/>
    <property type="project" value="InterPro"/>
</dbReference>
<dbReference type="EC" id="3.2.1.17" evidence="3"/>
<dbReference type="GO" id="GO:0009253">
    <property type="term" value="P:peptidoglycan catabolic process"/>
    <property type="evidence" value="ECO:0007669"/>
    <property type="project" value="InterPro"/>
</dbReference>